<evidence type="ECO:0000256" key="1">
    <source>
        <dbReference type="SAM" id="Phobius"/>
    </source>
</evidence>
<dbReference type="RefSeq" id="WP_179812343.1">
    <property type="nucleotide sequence ID" value="NZ_JACBZD010000001.1"/>
</dbReference>
<feature type="transmembrane region" description="Helical" evidence="1">
    <location>
        <begin position="126"/>
        <end position="149"/>
    </location>
</feature>
<feature type="transmembrane region" description="Helical" evidence="1">
    <location>
        <begin position="21"/>
        <end position="41"/>
    </location>
</feature>
<keyword evidence="1" id="KW-0472">Membrane</keyword>
<evidence type="ECO:0008006" key="4">
    <source>
        <dbReference type="Google" id="ProtNLM"/>
    </source>
</evidence>
<reference evidence="2 3" key="1">
    <citation type="submission" date="2020-07" db="EMBL/GenBank/DDBJ databases">
        <title>Sequencing the genomes of 1000 actinobacteria strains.</title>
        <authorList>
            <person name="Klenk H.-P."/>
        </authorList>
    </citation>
    <scope>NUCLEOTIDE SEQUENCE [LARGE SCALE GENOMIC DNA]</scope>
    <source>
        <strain evidence="2 3">DSM 42178</strain>
    </source>
</reference>
<feature type="transmembrane region" description="Helical" evidence="1">
    <location>
        <begin position="200"/>
        <end position="221"/>
    </location>
</feature>
<feature type="transmembrane region" description="Helical" evidence="1">
    <location>
        <begin position="88"/>
        <end position="114"/>
    </location>
</feature>
<protein>
    <recommendedName>
        <fullName evidence="4">ABC transporter</fullName>
    </recommendedName>
</protein>
<comment type="caution">
    <text evidence="2">The sequence shown here is derived from an EMBL/GenBank/DDBJ whole genome shotgun (WGS) entry which is preliminary data.</text>
</comment>
<feature type="transmembrane region" description="Helical" evidence="1">
    <location>
        <begin position="161"/>
        <end position="180"/>
    </location>
</feature>
<organism evidence="2 3">
    <name type="scientific">Allostreptomyces psammosilenae</name>
    <dbReference type="NCBI Taxonomy" id="1892865"/>
    <lineage>
        <taxon>Bacteria</taxon>
        <taxon>Bacillati</taxon>
        <taxon>Actinomycetota</taxon>
        <taxon>Actinomycetes</taxon>
        <taxon>Kitasatosporales</taxon>
        <taxon>Streptomycetaceae</taxon>
        <taxon>Allostreptomyces</taxon>
    </lineage>
</organism>
<evidence type="ECO:0000313" key="3">
    <source>
        <dbReference type="Proteomes" id="UP000567795"/>
    </source>
</evidence>
<gene>
    <name evidence="2" type="ORF">FHU37_000197</name>
</gene>
<accession>A0A852ZQX3</accession>
<evidence type="ECO:0000313" key="2">
    <source>
        <dbReference type="EMBL" id="NYI03254.1"/>
    </source>
</evidence>
<sequence>MTTRRLVALVGYRAELLLRSYRWLPPVLLYALILTVGIQPGQPLMDSLGYAGAATVPAAAWLIRGTITAEPAAARACVGASAGPGWGHLAGVLAALAAGVVMAGAGTAVIAAISGPVGGGAETERAAAVLAGVMTQLVCVLVGTVVGALCSPPLLRHTGYAIPLTGMGAILALVVGISPANAAITTMVSSAEAGAVRLPWGGLATGLLLVAGVTWLTCAAARRRSYE</sequence>
<feature type="transmembrane region" description="Helical" evidence="1">
    <location>
        <begin position="47"/>
        <end position="67"/>
    </location>
</feature>
<dbReference type="AlphaFoldDB" id="A0A852ZQX3"/>
<dbReference type="EMBL" id="JACBZD010000001">
    <property type="protein sequence ID" value="NYI03254.1"/>
    <property type="molecule type" value="Genomic_DNA"/>
</dbReference>
<proteinExistence type="predicted"/>
<dbReference type="Proteomes" id="UP000567795">
    <property type="component" value="Unassembled WGS sequence"/>
</dbReference>
<keyword evidence="3" id="KW-1185">Reference proteome</keyword>
<keyword evidence="1" id="KW-1133">Transmembrane helix</keyword>
<keyword evidence="1" id="KW-0812">Transmembrane</keyword>
<name>A0A852ZQX3_9ACTN</name>